<dbReference type="AlphaFoldDB" id="A0A7C3FYC2"/>
<dbReference type="Pfam" id="PF04760">
    <property type="entry name" value="IF2_N"/>
    <property type="match status" value="1"/>
</dbReference>
<dbReference type="GO" id="GO:0003743">
    <property type="term" value="F:translation initiation factor activity"/>
    <property type="evidence" value="ECO:0007669"/>
    <property type="project" value="UniProtKB-KW"/>
</dbReference>
<dbReference type="InterPro" id="IPR006847">
    <property type="entry name" value="IF2_N"/>
</dbReference>
<feature type="non-terminal residue" evidence="3">
    <location>
        <position position="336"/>
    </location>
</feature>
<feature type="compositionally biased region" description="Low complexity" evidence="1">
    <location>
        <begin position="147"/>
        <end position="157"/>
    </location>
</feature>
<feature type="region of interest" description="Disordered" evidence="1">
    <location>
        <begin position="48"/>
        <end position="67"/>
    </location>
</feature>
<evidence type="ECO:0000259" key="2">
    <source>
        <dbReference type="Pfam" id="PF04760"/>
    </source>
</evidence>
<accession>A0A7C3FYC2</accession>
<proteinExistence type="predicted"/>
<keyword evidence="3" id="KW-0396">Initiation factor</keyword>
<feature type="region of interest" description="Disordered" evidence="1">
    <location>
        <begin position="1"/>
        <end position="36"/>
    </location>
</feature>
<comment type="caution">
    <text evidence="3">The sequence shown here is derived from an EMBL/GenBank/DDBJ whole genome shotgun (WGS) entry which is preliminary data.</text>
</comment>
<feature type="compositionally biased region" description="Low complexity" evidence="1">
    <location>
        <begin position="48"/>
        <end position="61"/>
    </location>
</feature>
<sequence>MSDTNNNNPTGPSGAKRPLGLNKPRPGFSGGRTTAVVVQKKKRRLVGAPGAIPGAAKTAAPAKEKPAVDHIAEAARKLGLSKEEYVKRQDAIGKAQAEKNKKEEMRRAEEAARQSRAEEDRKVLEAKRIREEEDRKAAQAEAERAAMEAQAAQQQVETEQEMRRDKPDHVAAPEKSALELAGGRVKKNRPQHIKPSRSRGKGGNDGRRRGKLTIVSALAGDDERQRSLASMKRARQREKERRLGGGNAKDKVYREVVVPEAITVADLARRMSERTVDVVKYLMQEGTMATANDVLDADTAQLIVEDFGHTVKRVAESDVEQDFLRTGDQDDEETMK</sequence>
<evidence type="ECO:0000256" key="1">
    <source>
        <dbReference type="SAM" id="MobiDB-lite"/>
    </source>
</evidence>
<organism evidence="3">
    <name type="scientific">Hellea balneolensis</name>
    <dbReference type="NCBI Taxonomy" id="287478"/>
    <lineage>
        <taxon>Bacteria</taxon>
        <taxon>Pseudomonadati</taxon>
        <taxon>Pseudomonadota</taxon>
        <taxon>Alphaproteobacteria</taxon>
        <taxon>Maricaulales</taxon>
        <taxon>Robiginitomaculaceae</taxon>
        <taxon>Hellea</taxon>
    </lineage>
</organism>
<protein>
    <submittedName>
        <fullName evidence="3">Translation initiation factor IF-2</fullName>
    </submittedName>
</protein>
<keyword evidence="3" id="KW-0648">Protein biosynthesis</keyword>
<feature type="compositionally biased region" description="Basic and acidic residues" evidence="1">
    <location>
        <begin position="237"/>
        <end position="246"/>
    </location>
</feature>
<feature type="region of interest" description="Disordered" evidence="1">
    <location>
        <begin position="91"/>
        <end position="246"/>
    </location>
</feature>
<gene>
    <name evidence="3" type="ORF">ENJ46_04520</name>
</gene>
<feature type="compositionally biased region" description="Polar residues" evidence="1">
    <location>
        <begin position="1"/>
        <end position="11"/>
    </location>
</feature>
<feature type="compositionally biased region" description="Basic and acidic residues" evidence="1">
    <location>
        <begin position="160"/>
        <end position="172"/>
    </location>
</feature>
<feature type="compositionally biased region" description="Basic residues" evidence="1">
    <location>
        <begin position="184"/>
        <end position="200"/>
    </location>
</feature>
<reference evidence="3" key="1">
    <citation type="journal article" date="2020" name="mSystems">
        <title>Genome- and Community-Level Interaction Insights into Carbon Utilization and Element Cycling Functions of Hydrothermarchaeota in Hydrothermal Sediment.</title>
        <authorList>
            <person name="Zhou Z."/>
            <person name="Liu Y."/>
            <person name="Xu W."/>
            <person name="Pan J."/>
            <person name="Luo Z.H."/>
            <person name="Li M."/>
        </authorList>
    </citation>
    <scope>NUCLEOTIDE SEQUENCE [LARGE SCALE GENOMIC DNA]</scope>
    <source>
        <strain evidence="3">HyVt-489</strain>
    </source>
</reference>
<dbReference type="EMBL" id="DRMN01000296">
    <property type="protein sequence ID" value="HFB55169.1"/>
    <property type="molecule type" value="Genomic_DNA"/>
</dbReference>
<feature type="compositionally biased region" description="Basic and acidic residues" evidence="1">
    <location>
        <begin position="91"/>
        <end position="146"/>
    </location>
</feature>
<dbReference type="Proteomes" id="UP000886042">
    <property type="component" value="Unassembled WGS sequence"/>
</dbReference>
<feature type="domain" description="Translation initiation factor IF-2 N-terminal" evidence="2">
    <location>
        <begin position="259"/>
        <end position="310"/>
    </location>
</feature>
<evidence type="ECO:0000313" key="3">
    <source>
        <dbReference type="EMBL" id="HFB55169.1"/>
    </source>
</evidence>
<name>A0A7C3FYC2_9PROT</name>